<comment type="subcellular location">
    <subcellularLocation>
        <location evidence="1 9">Cell inner membrane</location>
        <topology evidence="1 9">Single-pass membrane protein</topology>
    </subcellularLocation>
</comment>
<dbReference type="Gene3D" id="2.40.50.100">
    <property type="match status" value="1"/>
</dbReference>
<dbReference type="RefSeq" id="WP_201686548.1">
    <property type="nucleotide sequence ID" value="NZ_JAEQNA010000015.1"/>
</dbReference>
<dbReference type="InterPro" id="IPR010129">
    <property type="entry name" value="T1SS_HlyD"/>
</dbReference>
<comment type="similarity">
    <text evidence="2 9">Belongs to the membrane fusion protein (MFP) (TC 8.A.1) family.</text>
</comment>
<name>A0A937D7K4_9BURK</name>
<evidence type="ECO:0000256" key="5">
    <source>
        <dbReference type="ARBA" id="ARBA00022519"/>
    </source>
</evidence>
<keyword evidence="3 9" id="KW-0813">Transport</keyword>
<gene>
    <name evidence="12" type="ORF">JI739_23955</name>
</gene>
<dbReference type="InterPro" id="IPR050739">
    <property type="entry name" value="MFP"/>
</dbReference>
<keyword evidence="10" id="KW-0175">Coiled coil</keyword>
<evidence type="ECO:0000256" key="8">
    <source>
        <dbReference type="ARBA" id="ARBA00023136"/>
    </source>
</evidence>
<dbReference type="Proteomes" id="UP000613011">
    <property type="component" value="Unassembled WGS sequence"/>
</dbReference>
<dbReference type="Gene3D" id="1.10.287.470">
    <property type="entry name" value="Helix hairpin bin"/>
    <property type="match status" value="1"/>
</dbReference>
<organism evidence="12 13">
    <name type="scientific">Ramlibacter aurantiacus</name>
    <dbReference type="NCBI Taxonomy" id="2801330"/>
    <lineage>
        <taxon>Bacteria</taxon>
        <taxon>Pseudomonadati</taxon>
        <taxon>Pseudomonadota</taxon>
        <taxon>Betaproteobacteria</taxon>
        <taxon>Burkholderiales</taxon>
        <taxon>Comamonadaceae</taxon>
        <taxon>Ramlibacter</taxon>
    </lineage>
</organism>
<dbReference type="InterPro" id="IPR058982">
    <property type="entry name" value="Beta-barrel_AprE"/>
</dbReference>
<dbReference type="GO" id="GO:0015031">
    <property type="term" value="P:protein transport"/>
    <property type="evidence" value="ECO:0007669"/>
    <property type="project" value="InterPro"/>
</dbReference>
<dbReference type="Gene3D" id="2.40.30.170">
    <property type="match status" value="1"/>
</dbReference>
<evidence type="ECO:0000313" key="12">
    <source>
        <dbReference type="EMBL" id="MBL0423412.1"/>
    </source>
</evidence>
<evidence type="ECO:0000256" key="10">
    <source>
        <dbReference type="SAM" id="Coils"/>
    </source>
</evidence>
<dbReference type="PANTHER" id="PTHR30386:SF26">
    <property type="entry name" value="TRANSPORT PROTEIN COMB"/>
    <property type="match status" value="1"/>
</dbReference>
<evidence type="ECO:0000256" key="3">
    <source>
        <dbReference type="ARBA" id="ARBA00022448"/>
    </source>
</evidence>
<feature type="domain" description="AprE-like beta-barrel" evidence="11">
    <location>
        <begin position="325"/>
        <end position="422"/>
    </location>
</feature>
<evidence type="ECO:0000256" key="2">
    <source>
        <dbReference type="ARBA" id="ARBA00009477"/>
    </source>
</evidence>
<feature type="transmembrane region" description="Helical" evidence="9">
    <location>
        <begin position="29"/>
        <end position="47"/>
    </location>
</feature>
<comment type="caution">
    <text evidence="12">The sequence shown here is derived from an EMBL/GenBank/DDBJ whole genome shotgun (WGS) entry which is preliminary data.</text>
</comment>
<dbReference type="AlphaFoldDB" id="A0A937D7K4"/>
<dbReference type="EMBL" id="JAEQNA010000015">
    <property type="protein sequence ID" value="MBL0423412.1"/>
    <property type="molecule type" value="Genomic_DNA"/>
</dbReference>
<keyword evidence="6 9" id="KW-0812">Transmembrane</keyword>
<dbReference type="SUPFAM" id="SSF111369">
    <property type="entry name" value="HlyD-like secretion proteins"/>
    <property type="match status" value="1"/>
</dbReference>
<feature type="coiled-coil region" evidence="10">
    <location>
        <begin position="161"/>
        <end position="195"/>
    </location>
</feature>
<evidence type="ECO:0000259" key="11">
    <source>
        <dbReference type="Pfam" id="PF26002"/>
    </source>
</evidence>
<evidence type="ECO:0000256" key="4">
    <source>
        <dbReference type="ARBA" id="ARBA00022475"/>
    </source>
</evidence>
<proteinExistence type="inferred from homology"/>
<sequence>MSENAQAPSGEAPDLLALQEEAPARMPAWVGYAVGTLVLLLFAWAAFGQLDIVATAEGRLVPRNHSRVVQPAEAGVVHEVLVREGDAVHAGQVLMRMDGTLSRTELDVLQAESALREASLRRIDAELRDQPLLPQQGEPVEVSAQVGAQYRARRQAYIDAVSQEEAQVQRTRHELAAAREQLAKLQATLPLVKRAAQAYEQLVGEGFVSELGAHDRLRERIAAERDMQGQQAMVAGLLASLEQSGHRLAQIRSSYESQLLEQRMGLLSERQRSQGELRKQGYRSGLLELRAAEDGTVTDLVTYTPGAVVQPGVVLMNLVPRHEPLFAEVAVRNEDVGFVAPGQLARVKLLAYPFQKYGLLTGRVELLSADSGAGDPQRAATQGRSPHSYRALVRLDTQQLRGLAGEVLSLAPGMMVQAEIHQGRRTVLEYLLSPVRRLANEAARER</sequence>
<protein>
    <recommendedName>
        <fullName evidence="9">Membrane fusion protein (MFP) family protein</fullName>
    </recommendedName>
</protein>
<keyword evidence="13" id="KW-1185">Reference proteome</keyword>
<evidence type="ECO:0000256" key="1">
    <source>
        <dbReference type="ARBA" id="ARBA00004377"/>
    </source>
</evidence>
<keyword evidence="8 9" id="KW-0472">Membrane</keyword>
<keyword evidence="7 9" id="KW-1133">Transmembrane helix</keyword>
<keyword evidence="5 9" id="KW-0997">Cell inner membrane</keyword>
<accession>A0A937D7K4</accession>
<keyword evidence="4 9" id="KW-1003">Cell membrane</keyword>
<dbReference type="PANTHER" id="PTHR30386">
    <property type="entry name" value="MEMBRANE FUSION SUBUNIT OF EMRAB-TOLC MULTIDRUG EFFLUX PUMP"/>
    <property type="match status" value="1"/>
</dbReference>
<evidence type="ECO:0000256" key="6">
    <source>
        <dbReference type="ARBA" id="ARBA00022692"/>
    </source>
</evidence>
<reference evidence="12" key="1">
    <citation type="submission" date="2021-01" db="EMBL/GenBank/DDBJ databases">
        <title>Ramlibacter sp. strain AW1 16S ribosomal RNA gene Genome sequencing and assembly.</title>
        <authorList>
            <person name="Kang M."/>
        </authorList>
    </citation>
    <scope>NUCLEOTIDE SEQUENCE</scope>
    <source>
        <strain evidence="12">AW1</strain>
    </source>
</reference>
<dbReference type="GO" id="GO:0005886">
    <property type="term" value="C:plasma membrane"/>
    <property type="evidence" value="ECO:0007669"/>
    <property type="project" value="UniProtKB-SubCell"/>
</dbReference>
<evidence type="ECO:0000313" key="13">
    <source>
        <dbReference type="Proteomes" id="UP000613011"/>
    </source>
</evidence>
<evidence type="ECO:0000256" key="9">
    <source>
        <dbReference type="RuleBase" id="RU365093"/>
    </source>
</evidence>
<evidence type="ECO:0000256" key="7">
    <source>
        <dbReference type="ARBA" id="ARBA00022989"/>
    </source>
</evidence>
<dbReference type="PRINTS" id="PR01490">
    <property type="entry name" value="RTXTOXIND"/>
</dbReference>
<dbReference type="NCBIfam" id="TIGR01843">
    <property type="entry name" value="type_I_hlyD"/>
    <property type="match status" value="1"/>
</dbReference>
<dbReference type="Pfam" id="PF26002">
    <property type="entry name" value="Beta-barrel_AprE"/>
    <property type="match status" value="1"/>
</dbReference>